<dbReference type="EMBL" id="CM037625">
    <property type="protein sequence ID" value="KAH7997908.1"/>
    <property type="molecule type" value="Genomic_DNA"/>
</dbReference>
<proteinExistence type="predicted"/>
<dbReference type="Proteomes" id="UP000827872">
    <property type="component" value="Linkage Group LG12"/>
</dbReference>
<evidence type="ECO:0000313" key="1">
    <source>
        <dbReference type="EMBL" id="KAH7997908.1"/>
    </source>
</evidence>
<accession>A0ACB8EY19</accession>
<name>A0ACB8EY19_9SAUR</name>
<evidence type="ECO:0000313" key="2">
    <source>
        <dbReference type="Proteomes" id="UP000827872"/>
    </source>
</evidence>
<organism evidence="1 2">
    <name type="scientific">Sphaerodactylus townsendi</name>
    <dbReference type="NCBI Taxonomy" id="933632"/>
    <lineage>
        <taxon>Eukaryota</taxon>
        <taxon>Metazoa</taxon>
        <taxon>Chordata</taxon>
        <taxon>Craniata</taxon>
        <taxon>Vertebrata</taxon>
        <taxon>Euteleostomi</taxon>
        <taxon>Lepidosauria</taxon>
        <taxon>Squamata</taxon>
        <taxon>Bifurcata</taxon>
        <taxon>Gekkota</taxon>
        <taxon>Sphaerodactylidae</taxon>
        <taxon>Sphaerodactylus</taxon>
    </lineage>
</organism>
<protein>
    <submittedName>
        <fullName evidence="1">Uncharacterized protein</fullName>
    </submittedName>
</protein>
<comment type="caution">
    <text evidence="1">The sequence shown here is derived from an EMBL/GenBank/DDBJ whole genome shotgun (WGS) entry which is preliminary data.</text>
</comment>
<keyword evidence="2" id="KW-1185">Reference proteome</keyword>
<sequence>MIDNLRGKSGQGYYVEMTVGSPPQKVSPDPRPRRQPLVWGPLQAAGLPAREALARHPAAAGLPEPVASCSAPAEARGGGLSFSRCRRSCRFPGSPVASSRGGY</sequence>
<gene>
    <name evidence="1" type="ORF">K3G42_010504</name>
</gene>
<reference evidence="1" key="1">
    <citation type="submission" date="2021-08" db="EMBL/GenBank/DDBJ databases">
        <title>The first chromosome-level gecko genome reveals the dynamic sex chromosomes of Neotropical dwarf geckos (Sphaerodactylidae: Sphaerodactylus).</title>
        <authorList>
            <person name="Pinto B.J."/>
            <person name="Keating S.E."/>
            <person name="Gamble T."/>
        </authorList>
    </citation>
    <scope>NUCLEOTIDE SEQUENCE</scope>
    <source>
        <strain evidence="1">TG3544</strain>
    </source>
</reference>